<dbReference type="Proteomes" id="UP000309997">
    <property type="component" value="Unassembled WGS sequence"/>
</dbReference>
<gene>
    <name evidence="1" type="ORF">D5086_030578</name>
</gene>
<evidence type="ECO:0000313" key="2">
    <source>
        <dbReference type="Proteomes" id="UP000309997"/>
    </source>
</evidence>
<accession>A0ACC4ANW7</accession>
<comment type="caution">
    <text evidence="1">The sequence shown here is derived from an EMBL/GenBank/DDBJ whole genome shotgun (WGS) entry which is preliminary data.</text>
</comment>
<proteinExistence type="predicted"/>
<evidence type="ECO:0000313" key="1">
    <source>
        <dbReference type="EMBL" id="KAL3567927.1"/>
    </source>
</evidence>
<reference evidence="1 2" key="1">
    <citation type="journal article" date="2024" name="Plant Biotechnol. J.">
        <title>Genome and CRISPR/Cas9 system of a widespread forest tree (Populus alba) in the world.</title>
        <authorList>
            <person name="Liu Y.J."/>
            <person name="Jiang P.F."/>
            <person name="Han X.M."/>
            <person name="Li X.Y."/>
            <person name="Wang H.M."/>
            <person name="Wang Y.J."/>
            <person name="Wang X.X."/>
            <person name="Zeng Q.Y."/>
        </authorList>
    </citation>
    <scope>NUCLEOTIDE SEQUENCE [LARGE SCALE GENOMIC DNA]</scope>
    <source>
        <strain evidence="2">cv. PAL-ZL1</strain>
    </source>
</reference>
<dbReference type="EMBL" id="RCHU02000017">
    <property type="protein sequence ID" value="KAL3567927.1"/>
    <property type="molecule type" value="Genomic_DNA"/>
</dbReference>
<protein>
    <submittedName>
        <fullName evidence="1">Uncharacterized protein</fullName>
    </submittedName>
</protein>
<name>A0ACC4ANW7_POPAL</name>
<keyword evidence="2" id="KW-1185">Reference proteome</keyword>
<sequence length="77" mass="8520">MMERASCFMWWLVIGNHRNASILCSYLSNASSRVGNYTLDTGKILKSSGDVEGGGGVNRYVSKLDCKLKRKEVCEAN</sequence>
<organism evidence="1 2">
    <name type="scientific">Populus alba</name>
    <name type="common">White poplar</name>
    <dbReference type="NCBI Taxonomy" id="43335"/>
    <lineage>
        <taxon>Eukaryota</taxon>
        <taxon>Viridiplantae</taxon>
        <taxon>Streptophyta</taxon>
        <taxon>Embryophyta</taxon>
        <taxon>Tracheophyta</taxon>
        <taxon>Spermatophyta</taxon>
        <taxon>Magnoliopsida</taxon>
        <taxon>eudicotyledons</taxon>
        <taxon>Gunneridae</taxon>
        <taxon>Pentapetalae</taxon>
        <taxon>rosids</taxon>
        <taxon>fabids</taxon>
        <taxon>Malpighiales</taxon>
        <taxon>Salicaceae</taxon>
        <taxon>Saliceae</taxon>
        <taxon>Populus</taxon>
    </lineage>
</organism>